<keyword evidence="2 5" id="KW-0812">Transmembrane</keyword>
<dbReference type="InterPro" id="IPR005178">
    <property type="entry name" value="Ostalpha/TMEM184C"/>
</dbReference>
<evidence type="ECO:0000256" key="5">
    <source>
        <dbReference type="SAM" id="Phobius"/>
    </source>
</evidence>
<dbReference type="SUPFAM" id="SSF53383">
    <property type="entry name" value="PLP-dependent transferases"/>
    <property type="match status" value="1"/>
</dbReference>
<feature type="transmembrane region" description="Helical" evidence="5">
    <location>
        <begin position="717"/>
        <end position="743"/>
    </location>
</feature>
<evidence type="ECO:0000256" key="2">
    <source>
        <dbReference type="ARBA" id="ARBA00022692"/>
    </source>
</evidence>
<sequence length="983" mass="108612">MLILSCATSAYPTHTLRASRAVVPVRSSALVSVPSRHHHHHDNPFAPEVEKAVDSLYSEFRAVDNLVARNTSRVLRAYQNARVGFHHFGGCTGYGHEEAGGREALDQVFAEIFGAESAIVRSQFFSGTHAITCALFAFLRPGDELLAVAGAPYDTLEEVIGIRDSHGLGSLKDFGVQYREVPLAEDGGLDWDALNGALKPQTKCALIQRSCGYSWRRSLSVFEIGRAIKMVKRQNPDCLVMVDNCYGEFVENIEPPMVGADLIAGSLIKNPGGTIAPCGGYVAGKEKWVKAAAARLSAPGLGIDCGSTPGDIMRTFFQGLFLSPQMVGEAIKGSFLIAEVMATKGYKVQPLPRVPRHDTVQAVQLGNREHLLAFCEAVQRSSPVGSFTKPVAGSTPGYASEVIFADGTFIDGSTSELSCDGPLREPFSVFCQGGTHWTQWGLVLGELRWHQTQLDLEFKERGCRTKYISDNHIYFQHSLLISPFLHYVDRSSCLGPNSDFLTGDQEISKMNRGQLTLMGSTFCVMLTMHFTVQLLSQHFFYWKKPKEQKAIIIIILMAPIYAIDSFVGLLDFHGSKAFFTFLDSVKECYEALVMAKFLALMYTYLNISISKNIVPDEIKGREIHHSFPMTLFQPRTVRLNHHTLKLLKSWTWQFVVIRPVCSILMIALQLLGIYPSWVSWTFTIILNISVSLALYSLVVFYHVFAKELEPHKPLAKFLCIKGIVFFCFWQGVVLEILAALGVIRSHHFWIDVERIEEALQNVLVCVEMVFFSAFQQYAYSAAPYNIDANTSVKDKKNEGKDGILVTPEGWKRKKRAVVVRFNQGFGFNGGGGGGGGRDNSNTARILGNLALAIGLTYLSMTGQLGWVLDAIVSVWLLAVLLPIVGLGAFLWWAGRDIVQGSCPNCGNDFQIFKSSLNDDLQLCPFCSQPFSVVGSEFVSDPVKFSNQSTTFGQAFNDFSPRSKKGKDSSIAVVDVEAEIKDAD</sequence>
<keyword evidence="7" id="KW-1185">Reference proteome</keyword>
<dbReference type="Proteomes" id="UP000325577">
    <property type="component" value="Linkage Group LG4"/>
</dbReference>
<feature type="transmembrane region" description="Helical" evidence="5">
    <location>
        <begin position="655"/>
        <end position="674"/>
    </location>
</feature>
<gene>
    <name evidence="6" type="ORF">F0562_010264</name>
</gene>
<keyword evidence="3 5" id="KW-1133">Transmembrane helix</keyword>
<evidence type="ECO:0000313" key="7">
    <source>
        <dbReference type="Proteomes" id="UP000325577"/>
    </source>
</evidence>
<dbReference type="OrthoDB" id="5348404at2759"/>
<evidence type="ECO:0000256" key="3">
    <source>
        <dbReference type="ARBA" id="ARBA00022989"/>
    </source>
</evidence>
<dbReference type="EMBL" id="CM018047">
    <property type="protein sequence ID" value="KAA8523841.1"/>
    <property type="molecule type" value="Genomic_DNA"/>
</dbReference>
<dbReference type="Gene3D" id="3.90.1150.60">
    <property type="entry name" value="Methioning gamme-lyase, C-terminal domain"/>
    <property type="match status" value="1"/>
</dbReference>
<feature type="transmembrane region" description="Helical" evidence="5">
    <location>
        <begin position="872"/>
        <end position="893"/>
    </location>
</feature>
<dbReference type="InterPro" id="IPR015421">
    <property type="entry name" value="PyrdxlP-dep_Trfase_major"/>
</dbReference>
<feature type="transmembrane region" description="Helical" evidence="5">
    <location>
        <begin position="515"/>
        <end position="536"/>
    </location>
</feature>
<evidence type="ECO:0000256" key="4">
    <source>
        <dbReference type="ARBA" id="ARBA00023136"/>
    </source>
</evidence>
<evidence type="ECO:0000313" key="6">
    <source>
        <dbReference type="EMBL" id="KAA8523841.1"/>
    </source>
</evidence>
<dbReference type="SMART" id="SM01417">
    <property type="entry name" value="Solute_trans_a"/>
    <property type="match status" value="1"/>
</dbReference>
<protein>
    <submittedName>
        <fullName evidence="6">Uncharacterized protein</fullName>
    </submittedName>
</protein>
<feature type="transmembrane region" description="Helical" evidence="5">
    <location>
        <begin position="845"/>
        <end position="866"/>
    </location>
</feature>
<dbReference type="Pfam" id="PF03619">
    <property type="entry name" value="Solute_trans_a"/>
    <property type="match status" value="1"/>
</dbReference>
<feature type="transmembrane region" description="Helical" evidence="5">
    <location>
        <begin position="548"/>
        <end position="569"/>
    </location>
</feature>
<proteinExistence type="predicted"/>
<dbReference type="InterPro" id="IPR009651">
    <property type="entry name" value="Met_g_lyase_put"/>
</dbReference>
<organism evidence="6 7">
    <name type="scientific">Nyssa sinensis</name>
    <dbReference type="NCBI Taxonomy" id="561372"/>
    <lineage>
        <taxon>Eukaryota</taxon>
        <taxon>Viridiplantae</taxon>
        <taxon>Streptophyta</taxon>
        <taxon>Embryophyta</taxon>
        <taxon>Tracheophyta</taxon>
        <taxon>Spermatophyta</taxon>
        <taxon>Magnoliopsida</taxon>
        <taxon>eudicotyledons</taxon>
        <taxon>Gunneridae</taxon>
        <taxon>Pentapetalae</taxon>
        <taxon>asterids</taxon>
        <taxon>Cornales</taxon>
        <taxon>Nyssaceae</taxon>
        <taxon>Nyssa</taxon>
    </lineage>
</organism>
<dbReference type="Gene3D" id="3.40.640.10">
    <property type="entry name" value="Type I PLP-dependent aspartate aminotransferase-like (Major domain)"/>
    <property type="match status" value="1"/>
</dbReference>
<reference evidence="6 7" key="1">
    <citation type="submission" date="2019-09" db="EMBL/GenBank/DDBJ databases">
        <title>A chromosome-level genome assembly of the Chinese tupelo Nyssa sinensis.</title>
        <authorList>
            <person name="Yang X."/>
            <person name="Kang M."/>
            <person name="Yang Y."/>
            <person name="Xiong H."/>
            <person name="Wang M."/>
            <person name="Zhang Z."/>
            <person name="Wang Z."/>
            <person name="Wu H."/>
            <person name="Ma T."/>
            <person name="Liu J."/>
            <person name="Xi Z."/>
        </authorList>
    </citation>
    <scope>NUCLEOTIDE SEQUENCE [LARGE SCALE GENOMIC DNA]</scope>
    <source>
        <strain evidence="6">J267</strain>
        <tissue evidence="6">Leaf</tissue>
    </source>
</reference>
<dbReference type="AlphaFoldDB" id="A0A5J5A352"/>
<comment type="subcellular location">
    <subcellularLocation>
        <location evidence="1">Membrane</location>
        <topology evidence="1">Multi-pass membrane protein</topology>
    </subcellularLocation>
</comment>
<feature type="transmembrane region" description="Helical" evidence="5">
    <location>
        <begin position="680"/>
        <end position="705"/>
    </location>
</feature>
<keyword evidence="4 5" id="KW-0472">Membrane</keyword>
<dbReference type="GO" id="GO:0016020">
    <property type="term" value="C:membrane"/>
    <property type="evidence" value="ECO:0007669"/>
    <property type="project" value="UniProtKB-SubCell"/>
</dbReference>
<dbReference type="PANTHER" id="PTHR46658">
    <property type="entry name" value="CYS OR MET METABOLISM PYRIDOXAL-PHOSPHATE-DEPENDENT ENZYME"/>
    <property type="match status" value="1"/>
</dbReference>
<dbReference type="Pfam" id="PF06838">
    <property type="entry name" value="Met_gamma_lyase"/>
    <property type="match status" value="1"/>
</dbReference>
<accession>A0A5J5A352</accession>
<dbReference type="PANTHER" id="PTHR46658:SF1">
    <property type="entry name" value="CYS OR MET METABOLISM PYRIDOXAL-PHOSPHATE-DEPENDENT ENZYME"/>
    <property type="match status" value="1"/>
</dbReference>
<name>A0A5J5A352_9ASTE</name>
<evidence type="ECO:0000256" key="1">
    <source>
        <dbReference type="ARBA" id="ARBA00004141"/>
    </source>
</evidence>
<dbReference type="InterPro" id="IPR015424">
    <property type="entry name" value="PyrdxlP-dep_Trfase"/>
</dbReference>